<dbReference type="Proteomes" id="UP001332931">
    <property type="component" value="Unassembled WGS sequence"/>
</dbReference>
<dbReference type="EMBL" id="JAZGJQ010000010">
    <property type="protein sequence ID" value="MEE6147990.1"/>
    <property type="molecule type" value="Genomic_DNA"/>
</dbReference>
<dbReference type="InterPro" id="IPR027417">
    <property type="entry name" value="P-loop_NTPase"/>
</dbReference>
<evidence type="ECO:0000256" key="13">
    <source>
        <dbReference type="RuleBase" id="RU003785"/>
    </source>
</evidence>
<dbReference type="EC" id="2.5.1.75" evidence="10"/>
<evidence type="ECO:0000256" key="2">
    <source>
        <dbReference type="ARBA" id="ARBA00003213"/>
    </source>
</evidence>
<feature type="binding site" evidence="10">
    <location>
        <begin position="36"/>
        <end position="43"/>
    </location>
    <ligand>
        <name>ATP</name>
        <dbReference type="ChEBI" id="CHEBI:30616"/>
    </ligand>
</feature>
<feature type="site" description="Interaction with substrate tRNA" evidence="10">
    <location>
        <position position="151"/>
    </location>
</feature>
<evidence type="ECO:0000256" key="9">
    <source>
        <dbReference type="ARBA" id="ARBA00049563"/>
    </source>
</evidence>
<comment type="catalytic activity">
    <reaction evidence="9 10 11">
        <text>adenosine(37) in tRNA + dimethylallyl diphosphate = N(6)-dimethylallyladenosine(37) in tRNA + diphosphate</text>
        <dbReference type="Rhea" id="RHEA:26482"/>
        <dbReference type="Rhea" id="RHEA-COMP:10162"/>
        <dbReference type="Rhea" id="RHEA-COMP:10375"/>
        <dbReference type="ChEBI" id="CHEBI:33019"/>
        <dbReference type="ChEBI" id="CHEBI:57623"/>
        <dbReference type="ChEBI" id="CHEBI:74411"/>
        <dbReference type="ChEBI" id="CHEBI:74415"/>
        <dbReference type="EC" id="2.5.1.75"/>
    </reaction>
</comment>
<feature type="binding site" evidence="10">
    <location>
        <begin position="38"/>
        <end position="43"/>
    </location>
    <ligand>
        <name>substrate</name>
    </ligand>
</feature>
<evidence type="ECO:0000256" key="1">
    <source>
        <dbReference type="ARBA" id="ARBA00001946"/>
    </source>
</evidence>
<evidence type="ECO:0000313" key="16">
    <source>
        <dbReference type="Proteomes" id="UP001332931"/>
    </source>
</evidence>
<evidence type="ECO:0000256" key="7">
    <source>
        <dbReference type="ARBA" id="ARBA00022840"/>
    </source>
</evidence>
<keyword evidence="8 10" id="KW-0460">Magnesium</keyword>
<sequence length="336" mass="36655">MRRGQMTQRPHDPATLDRDAGAPEGAPAGPVPCVVGPTASGKSDLAEQLALRLGTMVVSVDAMQVYRGMDVGTAKTPVAERRVPLEMVDVADVDEEYSAALFQRAARGVVDGALAAGLVPVLCGGTGLYLDAVIDEMTFPDGGTTTESRLRYEGLAERLGPQGLHDLLARRDPRSAELIHPNNVRRVERALEMLDEGRSYADQHAGLRAHRPHYDARIWAIEVARGELYRRIEERVDEMFDRGLVEEVASLAAAGLVRDSTAGQAIGYKEVLAALAGECTLDEARDKIKVRTRRYAKRQLSWLRRDGRARWLDVEAIGTDAAVAAIVDDLSRPREA</sequence>
<feature type="site" description="Interaction with substrate tRNA" evidence="10">
    <location>
        <position position="126"/>
    </location>
</feature>
<evidence type="ECO:0000256" key="14">
    <source>
        <dbReference type="SAM" id="MobiDB-lite"/>
    </source>
</evidence>
<comment type="cofactor">
    <cofactor evidence="1 10">
        <name>Mg(2+)</name>
        <dbReference type="ChEBI" id="CHEBI:18420"/>
    </cofactor>
</comment>
<dbReference type="NCBIfam" id="TIGR00174">
    <property type="entry name" value="miaA"/>
    <property type="match status" value="1"/>
</dbReference>
<comment type="function">
    <text evidence="2 10 12">Catalyzes the transfer of a dimethylallyl group onto the adenine at position 37 in tRNAs that read codons beginning with uridine, leading to the formation of N6-(dimethylallyl)adenosine (i(6)A).</text>
</comment>
<accession>A0ABU7RBK5</accession>
<dbReference type="PANTHER" id="PTHR11088:SF60">
    <property type="entry name" value="TRNA DIMETHYLALLYLTRANSFERASE"/>
    <property type="match status" value="1"/>
</dbReference>
<evidence type="ECO:0000256" key="6">
    <source>
        <dbReference type="ARBA" id="ARBA00022741"/>
    </source>
</evidence>
<dbReference type="Gene3D" id="3.40.50.300">
    <property type="entry name" value="P-loop containing nucleotide triphosphate hydrolases"/>
    <property type="match status" value="1"/>
</dbReference>
<evidence type="ECO:0000256" key="5">
    <source>
        <dbReference type="ARBA" id="ARBA00022694"/>
    </source>
</evidence>
<dbReference type="GO" id="GO:0052381">
    <property type="term" value="F:tRNA dimethylallyltransferase activity"/>
    <property type="evidence" value="ECO:0007669"/>
    <property type="project" value="UniProtKB-EC"/>
</dbReference>
<dbReference type="InterPro" id="IPR039657">
    <property type="entry name" value="Dimethylallyltransferase"/>
</dbReference>
<dbReference type="Gene3D" id="1.10.20.140">
    <property type="match status" value="1"/>
</dbReference>
<feature type="compositionally biased region" description="Basic and acidic residues" evidence="14">
    <location>
        <begin position="9"/>
        <end position="21"/>
    </location>
</feature>
<keyword evidence="4 10" id="KW-0808">Transferase</keyword>
<comment type="similarity">
    <text evidence="3 10 13">Belongs to the IPP transferase family.</text>
</comment>
<gene>
    <name evidence="10 15" type="primary">miaA</name>
    <name evidence="15" type="ORF">VXJ25_08355</name>
</gene>
<evidence type="ECO:0000256" key="3">
    <source>
        <dbReference type="ARBA" id="ARBA00005842"/>
    </source>
</evidence>
<evidence type="ECO:0000313" key="15">
    <source>
        <dbReference type="EMBL" id="MEE6147990.1"/>
    </source>
</evidence>
<dbReference type="PANTHER" id="PTHR11088">
    <property type="entry name" value="TRNA DIMETHYLALLYLTRANSFERASE"/>
    <property type="match status" value="1"/>
</dbReference>
<comment type="subunit">
    <text evidence="10">Monomer.</text>
</comment>
<feature type="compositionally biased region" description="Low complexity" evidence="14">
    <location>
        <begin position="22"/>
        <end position="31"/>
    </location>
</feature>
<evidence type="ECO:0000256" key="11">
    <source>
        <dbReference type="RuleBase" id="RU003783"/>
    </source>
</evidence>
<keyword evidence="16" id="KW-1185">Reference proteome</keyword>
<comment type="caution">
    <text evidence="15">The sequence shown here is derived from an EMBL/GenBank/DDBJ whole genome shotgun (WGS) entry which is preliminary data.</text>
</comment>
<organism evidence="15 16">
    <name type="scientific">Olsenella absiana</name>
    <dbReference type="NCBI Taxonomy" id="3115222"/>
    <lineage>
        <taxon>Bacteria</taxon>
        <taxon>Bacillati</taxon>
        <taxon>Actinomycetota</taxon>
        <taxon>Coriobacteriia</taxon>
        <taxon>Coriobacteriales</taxon>
        <taxon>Atopobiaceae</taxon>
        <taxon>Olsenella</taxon>
    </lineage>
</organism>
<comment type="caution">
    <text evidence="10">Lacks conserved residue(s) required for the propagation of feature annotation.</text>
</comment>
<evidence type="ECO:0000256" key="10">
    <source>
        <dbReference type="HAMAP-Rule" id="MF_00185"/>
    </source>
</evidence>
<dbReference type="SUPFAM" id="SSF52540">
    <property type="entry name" value="P-loop containing nucleoside triphosphate hydrolases"/>
    <property type="match status" value="2"/>
</dbReference>
<dbReference type="RefSeq" id="WP_330958755.1">
    <property type="nucleotide sequence ID" value="NZ_JAZGJQ010000010.1"/>
</dbReference>
<evidence type="ECO:0000256" key="12">
    <source>
        <dbReference type="RuleBase" id="RU003784"/>
    </source>
</evidence>
<evidence type="ECO:0000256" key="4">
    <source>
        <dbReference type="ARBA" id="ARBA00022679"/>
    </source>
</evidence>
<dbReference type="Pfam" id="PF01715">
    <property type="entry name" value="IPPT"/>
    <property type="match status" value="1"/>
</dbReference>
<proteinExistence type="inferred from homology"/>
<protein>
    <recommendedName>
        <fullName evidence="10">tRNA dimethylallyltransferase</fullName>
        <ecNumber evidence="10">2.5.1.75</ecNumber>
    </recommendedName>
    <alternativeName>
        <fullName evidence="10">Dimethylallyl diphosphate:tRNA dimethylallyltransferase</fullName>
        <shortName evidence="10">DMAPP:tRNA dimethylallyltransferase</shortName>
        <shortName evidence="10">DMATase</shortName>
    </alternativeName>
    <alternativeName>
        <fullName evidence="10">Isopentenyl-diphosphate:tRNA isopentenyltransferase</fullName>
        <shortName evidence="10">IPP transferase</shortName>
        <shortName evidence="10">IPPT</shortName>
        <shortName evidence="10">IPTase</shortName>
    </alternativeName>
</protein>
<feature type="region of interest" description="Disordered" evidence="14">
    <location>
        <begin position="1"/>
        <end position="31"/>
    </location>
</feature>
<name>A0ABU7RBK5_9ACTN</name>
<dbReference type="InterPro" id="IPR018022">
    <property type="entry name" value="IPT"/>
</dbReference>
<dbReference type="HAMAP" id="MF_00185">
    <property type="entry name" value="IPP_trans"/>
    <property type="match status" value="1"/>
</dbReference>
<keyword evidence="6 10" id="KW-0547">Nucleotide-binding</keyword>
<reference evidence="15 16" key="1">
    <citation type="submission" date="2024-01" db="EMBL/GenBank/DDBJ databases">
        <title>Description of Olsenella sp. nov., isolated from pig feces.</title>
        <authorList>
            <person name="Chang Y.-H."/>
        </authorList>
    </citation>
    <scope>NUCLEOTIDE SEQUENCE [LARGE SCALE GENOMIC DNA]</scope>
    <source>
        <strain evidence="15 16">YH-ols2223</strain>
    </source>
</reference>
<keyword evidence="7 10" id="KW-0067">ATP-binding</keyword>
<evidence type="ECO:0000256" key="8">
    <source>
        <dbReference type="ARBA" id="ARBA00022842"/>
    </source>
</evidence>
<keyword evidence="5 10" id="KW-0819">tRNA processing</keyword>